<dbReference type="NCBIfam" id="TIGR00419">
    <property type="entry name" value="tim"/>
    <property type="match status" value="1"/>
</dbReference>
<dbReference type="OMA" id="NWKMHMT"/>
<dbReference type="GO" id="GO:0019563">
    <property type="term" value="P:glycerol catabolic process"/>
    <property type="evidence" value="ECO:0007669"/>
    <property type="project" value="TreeGrafter"/>
</dbReference>
<protein>
    <recommendedName>
        <fullName evidence="4">Triosephosphate isomerase</fullName>
        <ecNumber evidence="4">5.3.1.1</ecNumber>
    </recommendedName>
</protein>
<keyword evidence="3 4" id="KW-0413">Isomerase</keyword>
<dbReference type="CDD" id="cd00311">
    <property type="entry name" value="TIM"/>
    <property type="match status" value="1"/>
</dbReference>
<dbReference type="GO" id="GO:0004807">
    <property type="term" value="F:triose-phosphate isomerase activity"/>
    <property type="evidence" value="ECO:0007669"/>
    <property type="project" value="UniProtKB-EC"/>
</dbReference>
<dbReference type="InterPro" id="IPR000652">
    <property type="entry name" value="Triosephosphate_isomerase"/>
</dbReference>
<evidence type="ECO:0000256" key="1">
    <source>
        <dbReference type="ARBA" id="ARBA00007422"/>
    </source>
</evidence>
<dbReference type="GO" id="GO:0006096">
    <property type="term" value="P:glycolytic process"/>
    <property type="evidence" value="ECO:0007669"/>
    <property type="project" value="UniProtKB-UniPathway"/>
</dbReference>
<accession>L7JTN6</accession>
<evidence type="ECO:0000256" key="3">
    <source>
        <dbReference type="ARBA" id="ARBA00023235"/>
    </source>
</evidence>
<dbReference type="GO" id="GO:0046166">
    <property type="term" value="P:glyceraldehyde-3-phosphate biosynthetic process"/>
    <property type="evidence" value="ECO:0007669"/>
    <property type="project" value="TreeGrafter"/>
</dbReference>
<dbReference type="Pfam" id="PF00121">
    <property type="entry name" value="TIM"/>
    <property type="match status" value="1"/>
</dbReference>
<dbReference type="InParanoid" id="L7JTN6"/>
<name>L7JTN6_TRAHO</name>
<gene>
    <name evidence="5" type="ORF">THOM_2649</name>
</gene>
<dbReference type="EMBL" id="JH994041">
    <property type="protein sequence ID" value="ELQ74416.1"/>
    <property type="molecule type" value="Genomic_DNA"/>
</dbReference>
<evidence type="ECO:0000313" key="5">
    <source>
        <dbReference type="EMBL" id="ELQ74416.1"/>
    </source>
</evidence>
<comment type="similarity">
    <text evidence="1 4">Belongs to the triosephosphate isomerase family.</text>
</comment>
<dbReference type="FunCoup" id="L7JTN6">
    <property type="interactions" value="168"/>
</dbReference>
<sequence>MLFANKILLLQSRDFHDETKLSGLIAIVDKRKFALNTPMKKLLGGNLKLCCSKDRLNYLSTLINEEYNDVEVFYAVPFPYLSFAREIFPSHVRIAAQDCSEFINGAYTGEVSAEMLVDIGVKSVIIGHSERRKLYDDEKSVCKKVMNAFKTGMNVLLCVGEDEVQRRQNETISVVAKQLKSVLECMIEQNISCIDVAYEPVWSIGTGNVPNNKEIEEVISFIRQELNNYNVNGRVIYGGSVSEKNVETLCNIKCLDGFLVGKSSTTDEFVHIARALNQK</sequence>
<dbReference type="PROSITE" id="PS00171">
    <property type="entry name" value="TIM_1"/>
    <property type="match status" value="1"/>
</dbReference>
<dbReference type="OrthoDB" id="6715177at2759"/>
<evidence type="ECO:0000313" key="6">
    <source>
        <dbReference type="Proteomes" id="UP000011185"/>
    </source>
</evidence>
<dbReference type="UniPathway" id="UPA00109">
    <property type="reaction ID" value="UER00189"/>
</dbReference>
<comment type="catalytic activity">
    <reaction evidence="4">
        <text>D-glyceraldehyde 3-phosphate = dihydroxyacetone phosphate</text>
        <dbReference type="Rhea" id="RHEA:18585"/>
        <dbReference type="ChEBI" id="CHEBI:57642"/>
        <dbReference type="ChEBI" id="CHEBI:59776"/>
        <dbReference type="EC" id="5.3.1.1"/>
    </reaction>
</comment>
<dbReference type="UniPathway" id="UPA00138"/>
<proteinExistence type="inferred from homology"/>
<dbReference type="EC" id="5.3.1.1" evidence="4"/>
<comment type="pathway">
    <text evidence="4">Carbohydrate degradation; glycolysis; D-glyceraldehyde 3-phosphate from glycerone phosphate: step 1/1.</text>
</comment>
<dbReference type="GO" id="GO:0006094">
    <property type="term" value="P:gluconeogenesis"/>
    <property type="evidence" value="ECO:0007669"/>
    <property type="project" value="UniProtKB-UniPathway"/>
</dbReference>
<reference evidence="5 6" key="1">
    <citation type="journal article" date="2012" name="PLoS Pathog.">
        <title>The genome of the obligate intracellular parasite Trachipleistophora hominis: new insights into microsporidian genome dynamics and reductive evolution.</title>
        <authorList>
            <person name="Heinz E."/>
            <person name="Williams T.A."/>
            <person name="Nakjang S."/>
            <person name="Noel C.J."/>
            <person name="Swan D.C."/>
            <person name="Goldberg A.V."/>
            <person name="Harris S.R."/>
            <person name="Weinmaier T."/>
            <person name="Markert S."/>
            <person name="Becher D."/>
            <person name="Bernhardt J."/>
            <person name="Dagan T."/>
            <person name="Hacker C."/>
            <person name="Lucocq J.M."/>
            <person name="Schweder T."/>
            <person name="Rattei T."/>
            <person name="Hall N."/>
            <person name="Hirt R.P."/>
            <person name="Embley T.M."/>
        </authorList>
    </citation>
    <scope>NUCLEOTIDE SEQUENCE [LARGE SCALE GENOMIC DNA]</scope>
</reference>
<keyword evidence="4" id="KW-0324">Glycolysis</keyword>
<dbReference type="SUPFAM" id="SSF51351">
    <property type="entry name" value="Triosephosphate isomerase (TIM)"/>
    <property type="match status" value="1"/>
</dbReference>
<dbReference type="VEuPathDB" id="MicrosporidiaDB:THOM_2649"/>
<dbReference type="Proteomes" id="UP000011185">
    <property type="component" value="Unassembled WGS sequence"/>
</dbReference>
<evidence type="ECO:0000256" key="2">
    <source>
        <dbReference type="ARBA" id="ARBA00011738"/>
    </source>
</evidence>
<comment type="pathway">
    <text evidence="4">Carbohydrate biosynthesis; gluconeogenesis.</text>
</comment>
<comment type="subunit">
    <text evidence="2">Homodimer.</text>
</comment>
<dbReference type="Gene3D" id="3.20.20.70">
    <property type="entry name" value="Aldolase class I"/>
    <property type="match status" value="1"/>
</dbReference>
<dbReference type="InterPro" id="IPR035990">
    <property type="entry name" value="TIM_sf"/>
</dbReference>
<organism evidence="5 6">
    <name type="scientific">Trachipleistophora hominis</name>
    <name type="common">Microsporidian parasite</name>
    <dbReference type="NCBI Taxonomy" id="72359"/>
    <lineage>
        <taxon>Eukaryota</taxon>
        <taxon>Fungi</taxon>
        <taxon>Fungi incertae sedis</taxon>
        <taxon>Microsporidia</taxon>
        <taxon>Pleistophoridae</taxon>
        <taxon>Trachipleistophora</taxon>
    </lineage>
</organism>
<dbReference type="PROSITE" id="PS51440">
    <property type="entry name" value="TIM_2"/>
    <property type="match status" value="1"/>
</dbReference>
<dbReference type="PANTHER" id="PTHR21139">
    <property type="entry name" value="TRIOSEPHOSPHATE ISOMERASE"/>
    <property type="match status" value="1"/>
</dbReference>
<evidence type="ECO:0000256" key="4">
    <source>
        <dbReference type="RuleBase" id="RU363013"/>
    </source>
</evidence>
<dbReference type="GO" id="GO:0005829">
    <property type="term" value="C:cytosol"/>
    <property type="evidence" value="ECO:0007669"/>
    <property type="project" value="TreeGrafter"/>
</dbReference>
<dbReference type="InterPro" id="IPR013785">
    <property type="entry name" value="Aldolase_TIM"/>
</dbReference>
<dbReference type="PANTHER" id="PTHR21139:SF42">
    <property type="entry name" value="TRIOSEPHOSPHATE ISOMERASE"/>
    <property type="match status" value="1"/>
</dbReference>
<dbReference type="HOGENOM" id="CLU_024251_2_0_1"/>
<keyword evidence="6" id="KW-1185">Reference proteome</keyword>
<dbReference type="STRING" id="72359.L7JTN6"/>
<keyword evidence="4" id="KW-0312">Gluconeogenesis</keyword>
<dbReference type="AlphaFoldDB" id="L7JTN6"/>
<dbReference type="InterPro" id="IPR020861">
    <property type="entry name" value="Triosephosphate_isomerase_AS"/>
</dbReference>